<gene>
    <name evidence="2" type="ORF">GGD89_001819</name>
</gene>
<accession>A0A7W6RD94</accession>
<sequence length="233" mass="24370">MAVRRGVILAGGRGTRLGMLTNDCPKPMLPVGDRPFLDHLIRHLAGQGLTDILVLAGWQGERLHAAYENRHIAGATVSVVVEPEAMGTGGALRFAADRLAPPVALVNGDTLFDADVQALAAHPGDWSLAMALRHLEDTGRSGRVVLEGDRVTGFQERGDGGPGLVNGGVYVVRPGLLEAIAGPCSLERDVFPGQAAAGRLVGRVFEGMFIDIGVPADLARAQTVVPAFMGDDA</sequence>
<proteinExistence type="predicted"/>
<dbReference type="EC" id="3.1.3.82" evidence="2"/>
<evidence type="ECO:0000313" key="2">
    <source>
        <dbReference type="EMBL" id="MBB4266190.1"/>
    </source>
</evidence>
<dbReference type="Proteomes" id="UP000554286">
    <property type="component" value="Unassembled WGS sequence"/>
</dbReference>
<dbReference type="SUPFAM" id="SSF53448">
    <property type="entry name" value="Nucleotide-diphospho-sugar transferases"/>
    <property type="match status" value="1"/>
</dbReference>
<keyword evidence="2" id="KW-0378">Hydrolase</keyword>
<comment type="caution">
    <text evidence="2">The sequence shown here is derived from an EMBL/GenBank/DDBJ whole genome shotgun (WGS) entry which is preliminary data.</text>
</comment>
<keyword evidence="3" id="KW-1185">Reference proteome</keyword>
<dbReference type="PANTHER" id="PTHR22572">
    <property type="entry name" value="SUGAR-1-PHOSPHATE GUANYL TRANSFERASE"/>
    <property type="match status" value="1"/>
</dbReference>
<evidence type="ECO:0000313" key="3">
    <source>
        <dbReference type="Proteomes" id="UP000554286"/>
    </source>
</evidence>
<evidence type="ECO:0000259" key="1">
    <source>
        <dbReference type="Pfam" id="PF00483"/>
    </source>
</evidence>
<name>A0A7W6RD94_9PROT</name>
<dbReference type="GO" id="GO:0034200">
    <property type="term" value="F:D-glycero-beta-D-manno-heptose 1,7-bisphosphate 7-phosphatase activity"/>
    <property type="evidence" value="ECO:0007669"/>
    <property type="project" value="UniProtKB-EC"/>
</dbReference>
<dbReference type="RefSeq" id="WP_184044298.1">
    <property type="nucleotide sequence ID" value="NZ_JACIGK010000011.1"/>
</dbReference>
<organism evidence="2 3">
    <name type="scientific">Roseospira visakhapatnamensis</name>
    <dbReference type="NCBI Taxonomy" id="390880"/>
    <lineage>
        <taxon>Bacteria</taxon>
        <taxon>Pseudomonadati</taxon>
        <taxon>Pseudomonadota</taxon>
        <taxon>Alphaproteobacteria</taxon>
        <taxon>Rhodospirillales</taxon>
        <taxon>Rhodospirillaceae</taxon>
        <taxon>Roseospira</taxon>
    </lineage>
</organism>
<dbReference type="EC" id="3.1.3.83" evidence="2"/>
<dbReference type="InterPro" id="IPR029044">
    <property type="entry name" value="Nucleotide-diphossugar_trans"/>
</dbReference>
<dbReference type="InterPro" id="IPR005835">
    <property type="entry name" value="NTP_transferase_dom"/>
</dbReference>
<dbReference type="Pfam" id="PF00483">
    <property type="entry name" value="NTP_transferase"/>
    <property type="match status" value="1"/>
</dbReference>
<dbReference type="InterPro" id="IPR050486">
    <property type="entry name" value="Mannose-1P_guanyltransferase"/>
</dbReference>
<dbReference type="AlphaFoldDB" id="A0A7W6RD94"/>
<reference evidence="2 3" key="1">
    <citation type="submission" date="2020-08" db="EMBL/GenBank/DDBJ databases">
        <title>Genome sequencing of Purple Non-Sulfur Bacteria from various extreme environments.</title>
        <authorList>
            <person name="Mayer M."/>
        </authorList>
    </citation>
    <scope>NUCLEOTIDE SEQUENCE [LARGE SCALE GENOMIC DNA]</scope>
    <source>
        <strain evidence="2 3">JA131</strain>
    </source>
</reference>
<dbReference type="EMBL" id="JACIGK010000011">
    <property type="protein sequence ID" value="MBB4266190.1"/>
    <property type="molecule type" value="Genomic_DNA"/>
</dbReference>
<dbReference type="Gene3D" id="3.90.550.10">
    <property type="entry name" value="Spore Coat Polysaccharide Biosynthesis Protein SpsA, Chain A"/>
    <property type="match status" value="1"/>
</dbReference>
<feature type="domain" description="Nucleotidyl transferase" evidence="1">
    <location>
        <begin position="6"/>
        <end position="222"/>
    </location>
</feature>
<protein>
    <submittedName>
        <fullName evidence="2">D-glycero-D-manno-heptose 1,7-bisphosphate phosphatase</fullName>
        <ecNumber evidence="2">3.1.3.82</ecNumber>
        <ecNumber evidence="2">3.1.3.83</ecNumber>
    </submittedName>
</protein>